<dbReference type="InterPro" id="IPR036388">
    <property type="entry name" value="WH-like_DNA-bd_sf"/>
</dbReference>
<comment type="caution">
    <text evidence="5">The sequence shown here is derived from an EMBL/GenBank/DDBJ whole genome shotgun (WGS) entry which is preliminary data.</text>
</comment>
<gene>
    <name evidence="5" type="primary">ytrA_2</name>
    <name evidence="5" type="ORF">Asi02nite_53130</name>
</gene>
<evidence type="ECO:0000256" key="2">
    <source>
        <dbReference type="ARBA" id="ARBA00023125"/>
    </source>
</evidence>
<evidence type="ECO:0000256" key="1">
    <source>
        <dbReference type="ARBA" id="ARBA00023015"/>
    </source>
</evidence>
<keyword evidence="3" id="KW-0804">Transcription</keyword>
<name>A0ABQ4CWX8_9ACTN</name>
<dbReference type="EMBL" id="BONE01000048">
    <property type="protein sequence ID" value="GIF75795.1"/>
    <property type="molecule type" value="Genomic_DNA"/>
</dbReference>
<dbReference type="PANTHER" id="PTHR38445:SF7">
    <property type="entry name" value="GNTR-FAMILY TRANSCRIPTIONAL REGULATOR"/>
    <property type="match status" value="1"/>
</dbReference>
<evidence type="ECO:0000313" key="5">
    <source>
        <dbReference type="EMBL" id="GIF75795.1"/>
    </source>
</evidence>
<dbReference type="Pfam" id="PF00392">
    <property type="entry name" value="GntR"/>
    <property type="match status" value="1"/>
</dbReference>
<proteinExistence type="predicted"/>
<evidence type="ECO:0000313" key="6">
    <source>
        <dbReference type="Proteomes" id="UP000604117"/>
    </source>
</evidence>
<reference evidence="5 6" key="1">
    <citation type="submission" date="2021-01" db="EMBL/GenBank/DDBJ databases">
        <title>Whole genome shotgun sequence of Asanoa siamensis NBRC 107932.</title>
        <authorList>
            <person name="Komaki H."/>
            <person name="Tamura T."/>
        </authorList>
    </citation>
    <scope>NUCLEOTIDE SEQUENCE [LARGE SCALE GENOMIC DNA]</scope>
    <source>
        <strain evidence="5 6">NBRC 107932</strain>
    </source>
</reference>
<feature type="domain" description="HTH gntR-type" evidence="4">
    <location>
        <begin position="21"/>
        <end position="89"/>
    </location>
</feature>
<organism evidence="5 6">
    <name type="scientific">Asanoa siamensis</name>
    <dbReference type="NCBI Taxonomy" id="926357"/>
    <lineage>
        <taxon>Bacteria</taxon>
        <taxon>Bacillati</taxon>
        <taxon>Actinomycetota</taxon>
        <taxon>Actinomycetes</taxon>
        <taxon>Micromonosporales</taxon>
        <taxon>Micromonosporaceae</taxon>
        <taxon>Asanoa</taxon>
    </lineage>
</organism>
<dbReference type="SUPFAM" id="SSF46785">
    <property type="entry name" value="Winged helix' DNA-binding domain"/>
    <property type="match status" value="1"/>
</dbReference>
<sequence>MKLEKCEKGMIEFHLDGRSGVAPYMQLIQQVRQALRLGLLREGDRLPTIKDVVATVAINPNTVLKAYRELEYEGLVSARPGVGTFVARTLNAETAAVEPLREELRAWLRKARKAGLDPESIEALFATTFRAQSESEARA</sequence>
<dbReference type="InterPro" id="IPR036390">
    <property type="entry name" value="WH_DNA-bd_sf"/>
</dbReference>
<evidence type="ECO:0000256" key="3">
    <source>
        <dbReference type="ARBA" id="ARBA00023163"/>
    </source>
</evidence>
<accession>A0ABQ4CWX8</accession>
<dbReference type="PROSITE" id="PS50949">
    <property type="entry name" value="HTH_GNTR"/>
    <property type="match status" value="1"/>
</dbReference>
<protein>
    <submittedName>
        <fullName evidence="5">GntR family transcriptional regulator</fullName>
    </submittedName>
</protein>
<dbReference type="SMART" id="SM00345">
    <property type="entry name" value="HTH_GNTR"/>
    <property type="match status" value="1"/>
</dbReference>
<keyword evidence="2" id="KW-0238">DNA-binding</keyword>
<keyword evidence="1" id="KW-0805">Transcription regulation</keyword>
<dbReference type="InterPro" id="IPR000524">
    <property type="entry name" value="Tscrpt_reg_HTH_GntR"/>
</dbReference>
<dbReference type="CDD" id="cd07377">
    <property type="entry name" value="WHTH_GntR"/>
    <property type="match status" value="1"/>
</dbReference>
<evidence type="ECO:0000259" key="4">
    <source>
        <dbReference type="PROSITE" id="PS50949"/>
    </source>
</evidence>
<dbReference type="Proteomes" id="UP000604117">
    <property type="component" value="Unassembled WGS sequence"/>
</dbReference>
<dbReference type="PANTHER" id="PTHR38445">
    <property type="entry name" value="HTH-TYPE TRANSCRIPTIONAL REPRESSOR YTRA"/>
    <property type="match status" value="1"/>
</dbReference>
<keyword evidence="6" id="KW-1185">Reference proteome</keyword>
<dbReference type="Gene3D" id="1.10.10.10">
    <property type="entry name" value="Winged helix-like DNA-binding domain superfamily/Winged helix DNA-binding domain"/>
    <property type="match status" value="1"/>
</dbReference>